<name>A0AB34K4A0_PRYPA</name>
<comment type="similarity">
    <text evidence="3">Belongs to the complex I NDUFA8 subunit family.</text>
</comment>
<evidence type="ECO:0000256" key="7">
    <source>
        <dbReference type="ARBA" id="ARBA00022982"/>
    </source>
</evidence>
<gene>
    <name evidence="10" type="ORF">AB1Y20_009343</name>
</gene>
<keyword evidence="7" id="KW-0249">Electron transport</keyword>
<dbReference type="PROSITE" id="PS51808">
    <property type="entry name" value="CHCH"/>
    <property type="match status" value="1"/>
</dbReference>
<reference evidence="10 11" key="1">
    <citation type="journal article" date="2024" name="Science">
        <title>Giant polyketide synthase enzymes in the biosynthesis of giant marine polyether toxins.</title>
        <authorList>
            <person name="Fallon T.R."/>
            <person name="Shende V.V."/>
            <person name="Wierzbicki I.H."/>
            <person name="Pendleton A.L."/>
            <person name="Watervoot N.F."/>
            <person name="Auber R.P."/>
            <person name="Gonzalez D.J."/>
            <person name="Wisecaver J.H."/>
            <person name="Moore B.S."/>
        </authorList>
    </citation>
    <scope>NUCLEOTIDE SEQUENCE [LARGE SCALE GENOMIC DNA]</scope>
    <source>
        <strain evidence="10 11">12B1</strain>
    </source>
</reference>
<dbReference type="PANTHER" id="PTHR13344:SF0">
    <property type="entry name" value="NADH DEHYDROGENASE [UBIQUINONE] 1 ALPHA SUBCOMPLEX SUBUNIT 8"/>
    <property type="match status" value="1"/>
</dbReference>
<evidence type="ECO:0000256" key="2">
    <source>
        <dbReference type="ARBA" id="ARBA00004173"/>
    </source>
</evidence>
<comment type="caution">
    <text evidence="10">The sequence shown here is derived from an EMBL/GenBank/DDBJ whole genome shotgun (WGS) entry which is preliminary data.</text>
</comment>
<keyword evidence="9" id="KW-1015">Disulfide bond</keyword>
<evidence type="ECO:0000256" key="4">
    <source>
        <dbReference type="ARBA" id="ARBA00022448"/>
    </source>
</evidence>
<organism evidence="10 11">
    <name type="scientific">Prymnesium parvum</name>
    <name type="common">Toxic golden alga</name>
    <dbReference type="NCBI Taxonomy" id="97485"/>
    <lineage>
        <taxon>Eukaryota</taxon>
        <taxon>Haptista</taxon>
        <taxon>Haptophyta</taxon>
        <taxon>Prymnesiophyceae</taxon>
        <taxon>Prymnesiales</taxon>
        <taxon>Prymnesiaceae</taxon>
        <taxon>Prymnesium</taxon>
    </lineage>
</organism>
<keyword evidence="4" id="KW-0813">Transport</keyword>
<keyword evidence="11" id="KW-1185">Reference proteome</keyword>
<comment type="function">
    <text evidence="1">Accessory subunit of the mitochondrial membrane respiratory chain NADH dehydrogenase (Complex I), that is believed not to be involved in catalysis. Complex I functions in the transfer of electrons from NADH to the respiratory chain. The immediate electron acceptor for the enzyme is believed to be ubiquinone.</text>
</comment>
<keyword evidence="5" id="KW-0679">Respiratory chain</keyword>
<evidence type="ECO:0000256" key="1">
    <source>
        <dbReference type="ARBA" id="ARBA00003195"/>
    </source>
</evidence>
<dbReference type="AlphaFoldDB" id="A0AB34K4A0"/>
<evidence type="ECO:0000256" key="8">
    <source>
        <dbReference type="ARBA" id="ARBA00023128"/>
    </source>
</evidence>
<protein>
    <recommendedName>
        <fullName evidence="12">NADH dehydrogenase [ubiquinone] 1 alpha subcomplex subunit 8</fullName>
    </recommendedName>
</protein>
<evidence type="ECO:0000313" key="10">
    <source>
        <dbReference type="EMBL" id="KAL1527972.1"/>
    </source>
</evidence>
<accession>A0AB34K4A0</accession>
<sequence length="104" mass="11777">MADISPDIRPPMATELYAAGRVIGNRCFDQNHKFLECKAGDKDPAACIEEGTDVHRCVYGIYKEINSKAAPEFKAFTRCLDDNDLRTHECKVLQKKFENAYYGV</sequence>
<evidence type="ECO:0008006" key="12">
    <source>
        <dbReference type="Google" id="ProtNLM"/>
    </source>
</evidence>
<evidence type="ECO:0000256" key="6">
    <source>
        <dbReference type="ARBA" id="ARBA00022737"/>
    </source>
</evidence>
<dbReference type="InterPro" id="IPR016680">
    <property type="entry name" value="NDUFA8"/>
</dbReference>
<evidence type="ECO:0000256" key="5">
    <source>
        <dbReference type="ARBA" id="ARBA00022660"/>
    </source>
</evidence>
<dbReference type="PANTHER" id="PTHR13344">
    <property type="entry name" value="NADH-UBIQUINONE OXIDOREDUCTASE"/>
    <property type="match status" value="1"/>
</dbReference>
<dbReference type="Proteomes" id="UP001515480">
    <property type="component" value="Unassembled WGS sequence"/>
</dbReference>
<evidence type="ECO:0000256" key="9">
    <source>
        <dbReference type="ARBA" id="ARBA00023157"/>
    </source>
</evidence>
<dbReference type="EMBL" id="JBGBPQ010000002">
    <property type="protein sequence ID" value="KAL1527972.1"/>
    <property type="molecule type" value="Genomic_DNA"/>
</dbReference>
<keyword evidence="8" id="KW-0496">Mitochondrion</keyword>
<proteinExistence type="inferred from homology"/>
<dbReference type="GO" id="GO:0006120">
    <property type="term" value="P:mitochondrial electron transport, NADH to ubiquinone"/>
    <property type="evidence" value="ECO:0007669"/>
    <property type="project" value="InterPro"/>
</dbReference>
<evidence type="ECO:0000256" key="3">
    <source>
        <dbReference type="ARBA" id="ARBA00010705"/>
    </source>
</evidence>
<dbReference type="GO" id="GO:0005739">
    <property type="term" value="C:mitochondrion"/>
    <property type="evidence" value="ECO:0007669"/>
    <property type="project" value="UniProtKB-SubCell"/>
</dbReference>
<comment type="subcellular location">
    <subcellularLocation>
        <location evidence="2">Mitochondrion</location>
    </subcellularLocation>
</comment>
<evidence type="ECO:0000313" key="11">
    <source>
        <dbReference type="Proteomes" id="UP001515480"/>
    </source>
</evidence>
<keyword evidence="6" id="KW-0677">Repeat</keyword>